<feature type="transmembrane region" description="Helical" evidence="6">
    <location>
        <begin position="308"/>
        <end position="330"/>
    </location>
</feature>
<dbReference type="InterPro" id="IPR013057">
    <property type="entry name" value="AA_transpt_TM"/>
</dbReference>
<feature type="transmembrane region" description="Helical" evidence="6">
    <location>
        <begin position="765"/>
        <end position="791"/>
    </location>
</feature>
<dbReference type="PANTHER" id="PTHR22950">
    <property type="entry name" value="AMINO ACID TRANSPORTER"/>
    <property type="match status" value="1"/>
</dbReference>
<evidence type="ECO:0000313" key="8">
    <source>
        <dbReference type="EMBL" id="KAH0813126.1"/>
    </source>
</evidence>
<feature type="domain" description="Amino acid transporter transmembrane" evidence="7">
    <location>
        <begin position="77"/>
        <end position="386"/>
    </location>
</feature>
<dbReference type="PANTHER" id="PTHR22950:SF349">
    <property type="entry name" value="AMINO ACID TRANSPORTER TRANSMEMBRANE DOMAIN-CONTAINING PROTEIN"/>
    <property type="match status" value="1"/>
</dbReference>
<name>A0A8J6LH50_TENMO</name>
<dbReference type="Pfam" id="PF01490">
    <property type="entry name" value="Aa_trans"/>
    <property type="match status" value="1"/>
</dbReference>
<feature type="region of interest" description="Disordered" evidence="5">
    <location>
        <begin position="1"/>
        <end position="26"/>
    </location>
</feature>
<keyword evidence="9" id="KW-1185">Reference proteome</keyword>
<feature type="transmembrane region" description="Helical" evidence="6">
    <location>
        <begin position="276"/>
        <end position="296"/>
    </location>
</feature>
<evidence type="ECO:0000256" key="5">
    <source>
        <dbReference type="SAM" id="MobiDB-lite"/>
    </source>
</evidence>
<comment type="subcellular location">
    <subcellularLocation>
        <location evidence="1">Membrane</location>
        <topology evidence="1">Multi-pass membrane protein</topology>
    </subcellularLocation>
</comment>
<comment type="caution">
    <text evidence="8">The sequence shown here is derived from an EMBL/GenBank/DDBJ whole genome shotgun (WGS) entry which is preliminary data.</text>
</comment>
<evidence type="ECO:0000313" key="9">
    <source>
        <dbReference type="Proteomes" id="UP000719412"/>
    </source>
</evidence>
<evidence type="ECO:0000256" key="4">
    <source>
        <dbReference type="ARBA" id="ARBA00023136"/>
    </source>
</evidence>
<feature type="transmembrane region" description="Helical" evidence="6">
    <location>
        <begin position="350"/>
        <end position="375"/>
    </location>
</feature>
<reference evidence="8" key="2">
    <citation type="submission" date="2021-08" db="EMBL/GenBank/DDBJ databases">
        <authorList>
            <person name="Eriksson T."/>
        </authorList>
    </citation>
    <scope>NUCLEOTIDE SEQUENCE</scope>
    <source>
        <strain evidence="8">Stoneville</strain>
        <tissue evidence="8">Whole head</tissue>
    </source>
</reference>
<organism evidence="8 9">
    <name type="scientific">Tenebrio molitor</name>
    <name type="common">Yellow mealworm beetle</name>
    <dbReference type="NCBI Taxonomy" id="7067"/>
    <lineage>
        <taxon>Eukaryota</taxon>
        <taxon>Metazoa</taxon>
        <taxon>Ecdysozoa</taxon>
        <taxon>Arthropoda</taxon>
        <taxon>Hexapoda</taxon>
        <taxon>Insecta</taxon>
        <taxon>Pterygota</taxon>
        <taxon>Neoptera</taxon>
        <taxon>Endopterygota</taxon>
        <taxon>Coleoptera</taxon>
        <taxon>Polyphaga</taxon>
        <taxon>Cucujiformia</taxon>
        <taxon>Tenebrionidae</taxon>
        <taxon>Tenebrio</taxon>
    </lineage>
</organism>
<evidence type="ECO:0000256" key="2">
    <source>
        <dbReference type="ARBA" id="ARBA00022692"/>
    </source>
</evidence>
<evidence type="ECO:0000259" key="7">
    <source>
        <dbReference type="Pfam" id="PF01490"/>
    </source>
</evidence>
<dbReference type="AlphaFoldDB" id="A0A8J6LH50"/>
<protein>
    <recommendedName>
        <fullName evidence="7">Amino acid transporter transmembrane domain-containing protein</fullName>
    </recommendedName>
</protein>
<evidence type="ECO:0000256" key="1">
    <source>
        <dbReference type="ARBA" id="ARBA00004141"/>
    </source>
</evidence>
<keyword evidence="2 6" id="KW-0812">Transmembrane</keyword>
<gene>
    <name evidence="8" type="ORF">GEV33_009664</name>
</gene>
<dbReference type="GO" id="GO:0015179">
    <property type="term" value="F:L-amino acid transmembrane transporter activity"/>
    <property type="evidence" value="ECO:0007669"/>
    <property type="project" value="TreeGrafter"/>
</dbReference>
<feature type="transmembrane region" description="Helical" evidence="6">
    <location>
        <begin position="172"/>
        <end position="192"/>
    </location>
</feature>
<dbReference type="Proteomes" id="UP000719412">
    <property type="component" value="Unassembled WGS sequence"/>
</dbReference>
<feature type="transmembrane region" description="Helical" evidence="6">
    <location>
        <begin position="237"/>
        <end position="256"/>
    </location>
</feature>
<keyword evidence="4 6" id="KW-0472">Membrane</keyword>
<accession>A0A8J6LH50</accession>
<dbReference type="EMBL" id="JABDTM020025572">
    <property type="protein sequence ID" value="KAH0813126.1"/>
    <property type="molecule type" value="Genomic_DNA"/>
</dbReference>
<feature type="transmembrane region" description="Helical" evidence="6">
    <location>
        <begin position="803"/>
        <end position="825"/>
    </location>
</feature>
<feature type="transmembrane region" description="Helical" evidence="6">
    <location>
        <begin position="108"/>
        <end position="130"/>
    </location>
</feature>
<keyword evidence="3 6" id="KW-1133">Transmembrane helix</keyword>
<dbReference type="Pfam" id="PF15239">
    <property type="entry name" value="CFAP96-like"/>
    <property type="match status" value="1"/>
</dbReference>
<dbReference type="GO" id="GO:0005774">
    <property type="term" value="C:vacuolar membrane"/>
    <property type="evidence" value="ECO:0007669"/>
    <property type="project" value="TreeGrafter"/>
</dbReference>
<feature type="transmembrane region" description="Helical" evidence="6">
    <location>
        <begin position="212"/>
        <end position="230"/>
    </location>
</feature>
<evidence type="ECO:0000256" key="3">
    <source>
        <dbReference type="ARBA" id="ARBA00022989"/>
    </source>
</evidence>
<proteinExistence type="predicted"/>
<dbReference type="InterPro" id="IPR029358">
    <property type="entry name" value="CFAP96"/>
</dbReference>
<sequence length="835" mass="93030">MELQNNSSVPSNNVKQPWYGSKSSYQIDGRDKSNENVFMTFQSKEPIISIPMQEKHPKEKVPGSGGGHGHGISVEHPTSYGETLMHLLKGNVGSGIFAMGDAIRNAGILIGPGVVLILGIICVHCQHLLLSAAKKMKAKSEVSVPPDFAETVELCFATGPPRMQKISKFMKTLVNIFLCVTQLGFCCVYFVFISENAKQVLDYHGYDLDVHLHMAIILLPILCTSLIRNLKYLAPFSTIANIFMLMGLIITVYYTSQDLPSISERTYVAQPTQLPLFFGTAVFAFEGIGLVLPLQNEMRKPSDFRRPIGVLNVGMSVVTMLYILIGSLSYLKYGDDIKGSVTLNLPEGDILAQSVKIIISLGILLTYALQFYIAVEIISHKKMAKKRSNSPDLGHKFGRPDIERIGLFSEMAYLSAKSLPKKKTQREGRNMYCEGRKTKNGTQHGYFEPIFKRIFSKEAIRGRGKKPVPSKYKNVSERPFMPPIGFKQHACPGDYYGTFSGIIEAFSNKRKPNPPHKAEGRNLLGAPGKLGGPGYADIALSPYPEHKPDRYGLKPKYKEYGKNLGGPMLTVHYPQFCFDKNPYGEPEGMKPGPTYIRPKEKEENILPPGYIVPTGPGKWQGGCHDGCFDKFPEYKFDRYGVRIKKPHEDAFYPPSTALKSYYNTSVLFQVKSVFRLAMWTVVLRRIVSNGPRELHYVASSALQIHSITVPLTLPRHSQHHRQKVVKKIPFRLWFPRFIASTPSMRRFFGGSPNGVANISSNLGTFISLVGALTGAVLAMLLPAILELVMLYGELTYFVIIKDVFLITVAFASAITGTILSIMDILKDNTEKSQEK</sequence>
<reference evidence="8" key="1">
    <citation type="journal article" date="2020" name="J Insects Food Feed">
        <title>The yellow mealworm (Tenebrio molitor) genome: a resource for the emerging insects as food and feed industry.</title>
        <authorList>
            <person name="Eriksson T."/>
            <person name="Andere A."/>
            <person name="Kelstrup H."/>
            <person name="Emery V."/>
            <person name="Picard C."/>
        </authorList>
    </citation>
    <scope>NUCLEOTIDE SEQUENCE</scope>
    <source>
        <strain evidence="8">Stoneville</strain>
        <tissue evidence="8">Whole head</tissue>
    </source>
</reference>
<evidence type="ECO:0000256" key="6">
    <source>
        <dbReference type="SAM" id="Phobius"/>
    </source>
</evidence>